<dbReference type="GO" id="GO:0008299">
    <property type="term" value="P:isoprenoid biosynthetic process"/>
    <property type="evidence" value="ECO:0007669"/>
    <property type="project" value="InterPro"/>
</dbReference>
<keyword evidence="14" id="KW-1185">Reference proteome</keyword>
<dbReference type="GO" id="GO:0106350">
    <property type="term" value="F:all-trans-octaprenyl-diphosphate synthase activity"/>
    <property type="evidence" value="ECO:0007669"/>
    <property type="project" value="UniProtKB-EC"/>
</dbReference>
<comment type="cofactor">
    <cofactor evidence="1">
        <name>Mg(2+)</name>
        <dbReference type="ChEBI" id="CHEBI:18420"/>
    </cofactor>
</comment>
<dbReference type="EC" id="2.5.1.90" evidence="8"/>
<dbReference type="HOGENOM" id="CLU_014015_2_0_4"/>
<keyword evidence="5" id="KW-0460">Magnesium</keyword>
<dbReference type="STRING" id="946483.Cenrod_0875"/>
<dbReference type="SUPFAM" id="SSF48576">
    <property type="entry name" value="Terpenoid synthases"/>
    <property type="match status" value="1"/>
</dbReference>
<dbReference type="CDD" id="cd00685">
    <property type="entry name" value="Trans_IPPS_HT"/>
    <property type="match status" value="1"/>
</dbReference>
<dbReference type="InterPro" id="IPR000092">
    <property type="entry name" value="Polyprenyl_synt"/>
</dbReference>
<dbReference type="GO" id="GO:0046872">
    <property type="term" value="F:metal ion binding"/>
    <property type="evidence" value="ECO:0007669"/>
    <property type="project" value="UniProtKB-KW"/>
</dbReference>
<evidence type="ECO:0000256" key="2">
    <source>
        <dbReference type="ARBA" id="ARBA00006706"/>
    </source>
</evidence>
<name>U5N9R0_9BURK</name>
<evidence type="ECO:0000256" key="12">
    <source>
        <dbReference type="RuleBase" id="RU004466"/>
    </source>
</evidence>
<comment type="similarity">
    <text evidence="2 12">Belongs to the FPP/GGPP synthase family.</text>
</comment>
<dbReference type="Pfam" id="PF00348">
    <property type="entry name" value="polyprenyl_synt"/>
    <property type="match status" value="1"/>
</dbReference>
<keyword evidence="3 12" id="KW-0808">Transferase</keyword>
<dbReference type="PANTHER" id="PTHR12001">
    <property type="entry name" value="GERANYLGERANYL PYROPHOSPHATE SYNTHASE"/>
    <property type="match status" value="1"/>
</dbReference>
<dbReference type="PROSITE" id="PS00723">
    <property type="entry name" value="POLYPRENYL_SYNTHASE_1"/>
    <property type="match status" value="1"/>
</dbReference>
<dbReference type="Gene3D" id="1.10.600.10">
    <property type="entry name" value="Farnesyl Diphosphate Synthase"/>
    <property type="match status" value="1"/>
</dbReference>
<dbReference type="PATRIC" id="fig|946483.4.peg.875"/>
<dbReference type="EMBL" id="CP004885">
    <property type="protein sequence ID" value="AGX86978.1"/>
    <property type="molecule type" value="Genomic_DNA"/>
</dbReference>
<comment type="catalytic activity">
    <reaction evidence="6">
        <text>5 isopentenyl diphosphate + (2E,6E)-farnesyl diphosphate = all-trans-octaprenyl diphosphate + 5 diphosphate</text>
        <dbReference type="Rhea" id="RHEA:27798"/>
        <dbReference type="ChEBI" id="CHEBI:33019"/>
        <dbReference type="ChEBI" id="CHEBI:57711"/>
        <dbReference type="ChEBI" id="CHEBI:128769"/>
        <dbReference type="ChEBI" id="CHEBI:175763"/>
        <dbReference type="EC" id="2.5.1.90"/>
    </reaction>
</comment>
<reference evidence="13 14" key="1">
    <citation type="journal article" date="2013" name="Genome Biol.">
        <title>Genomic analysis reveals key aspects of prokaryotic symbiosis in the phototrophic consortium "Chlorochromatium aggregatum".</title>
        <authorList>
            <person name="Liu Z."/>
            <person name="Muller J."/>
            <person name="Li T."/>
            <person name="Alvey R.M."/>
            <person name="Vogl K."/>
            <person name="Frigaard N.U."/>
            <person name="Rockwell N.C."/>
            <person name="Boyd E.S."/>
            <person name="Tomsho L.P."/>
            <person name="Schuster S.C."/>
            <person name="Henke P."/>
            <person name="Rohde M."/>
            <person name="Overmann J."/>
            <person name="Bryant D.A."/>
        </authorList>
    </citation>
    <scope>NUCLEOTIDE SEQUENCE [LARGE SCALE GENOMIC DNA]</scope>
    <source>
        <strain evidence="13">CR</strain>
    </source>
</reference>
<evidence type="ECO:0000256" key="3">
    <source>
        <dbReference type="ARBA" id="ARBA00022679"/>
    </source>
</evidence>
<evidence type="ECO:0000256" key="10">
    <source>
        <dbReference type="ARBA" id="ARBA00079637"/>
    </source>
</evidence>
<evidence type="ECO:0000313" key="13">
    <source>
        <dbReference type="EMBL" id="AGX86978.1"/>
    </source>
</evidence>
<dbReference type="KEGG" id="cbx:Cenrod_0875"/>
<evidence type="ECO:0000256" key="1">
    <source>
        <dbReference type="ARBA" id="ARBA00001946"/>
    </source>
</evidence>
<sequence length="327" mass="34943">MPATSLLSPCDLGLIAADMRALDEVIARRLQTDVVLVGQVARYIITAGGKRLRPALLLLLCQALGYRGEQRFNLAAVVEFIHTATLLHDDVVDDSALRRGRPTANQAFGRPASVLVGDFLYSRAFQMMVEAQSMAIMGVLADATNVIAQGEVMQLMNMKDAALDEQGYLQVIRSKTAKLFEASARVAAILAGAPPELEADCATYGQALGTAFQVIDDVLDYTGDVSLTGKNLGADLREGKITLPLILAMRKGSTAQRALIEQAIETADCSRIDAVLEVVAQTGALQAALEVAAVEAHRAAEATRRLPDGPHARALLKLPTALLQRQC</sequence>
<dbReference type="SFLD" id="SFLDS00005">
    <property type="entry name" value="Isoprenoid_Synthase_Type_I"/>
    <property type="match status" value="1"/>
</dbReference>
<evidence type="ECO:0000256" key="4">
    <source>
        <dbReference type="ARBA" id="ARBA00022723"/>
    </source>
</evidence>
<comment type="function">
    <text evidence="7">Supplies octaprenyl diphosphate, the precursor for the side chain of the isoprenoid quinones ubiquinone and menaquinone.</text>
</comment>
<evidence type="ECO:0000256" key="9">
    <source>
        <dbReference type="ARBA" id="ARBA00072473"/>
    </source>
</evidence>
<keyword evidence="4" id="KW-0479">Metal-binding</keyword>
<accession>U5N9R0</accession>
<dbReference type="InterPro" id="IPR008949">
    <property type="entry name" value="Isoprenoid_synthase_dom_sf"/>
</dbReference>
<dbReference type="InterPro" id="IPR033749">
    <property type="entry name" value="Polyprenyl_synt_CS"/>
</dbReference>
<organism evidence="13 14">
    <name type="scientific">Candidatus Symbiobacter mobilis CR</name>
    <dbReference type="NCBI Taxonomy" id="946483"/>
    <lineage>
        <taxon>Bacteria</taxon>
        <taxon>Pseudomonadati</taxon>
        <taxon>Pseudomonadota</taxon>
        <taxon>Betaproteobacteria</taxon>
        <taxon>Burkholderiales</taxon>
        <taxon>Comamonadaceae</taxon>
    </lineage>
</organism>
<evidence type="ECO:0000256" key="8">
    <source>
        <dbReference type="ARBA" id="ARBA00066511"/>
    </source>
</evidence>
<evidence type="ECO:0000256" key="11">
    <source>
        <dbReference type="ARBA" id="ARBA00083124"/>
    </source>
</evidence>
<dbReference type="eggNOG" id="COG0142">
    <property type="taxonomic scope" value="Bacteria"/>
</dbReference>
<evidence type="ECO:0000256" key="7">
    <source>
        <dbReference type="ARBA" id="ARBA00055029"/>
    </source>
</evidence>
<dbReference type="FunFam" id="1.10.600.10:FF:000002">
    <property type="entry name" value="Octaprenyl diphosphate synthase"/>
    <property type="match status" value="1"/>
</dbReference>
<evidence type="ECO:0000256" key="6">
    <source>
        <dbReference type="ARBA" id="ARBA00051506"/>
    </source>
</evidence>
<dbReference type="PROSITE" id="PS00444">
    <property type="entry name" value="POLYPRENYL_SYNTHASE_2"/>
    <property type="match status" value="1"/>
</dbReference>
<dbReference type="AlphaFoldDB" id="U5N9R0"/>
<gene>
    <name evidence="13" type="primary">ispB</name>
    <name evidence="13" type="ORF">Cenrod_0875</name>
</gene>
<evidence type="ECO:0000313" key="14">
    <source>
        <dbReference type="Proteomes" id="UP000017184"/>
    </source>
</evidence>
<proteinExistence type="inferred from homology"/>
<protein>
    <recommendedName>
        <fullName evidence="9">Octaprenyl diphosphate synthase</fullName>
        <ecNumber evidence="8">2.5.1.90</ecNumber>
    </recommendedName>
    <alternativeName>
        <fullName evidence="11">All-trans-octaprenyl-diphosphate synthase</fullName>
    </alternativeName>
    <alternativeName>
        <fullName evidence="10">Octaprenyl pyrophosphate synthase</fullName>
    </alternativeName>
</protein>
<dbReference type="Proteomes" id="UP000017184">
    <property type="component" value="Chromosome"/>
</dbReference>
<evidence type="ECO:0000256" key="5">
    <source>
        <dbReference type="ARBA" id="ARBA00022842"/>
    </source>
</evidence>
<dbReference type="PANTHER" id="PTHR12001:SF69">
    <property type="entry name" value="ALL TRANS-POLYPRENYL-DIPHOSPHATE SYNTHASE PDSS1"/>
    <property type="match status" value="1"/>
</dbReference>